<evidence type="ECO:0000313" key="18">
    <source>
        <dbReference type="EMBL" id="SUZ32404.1"/>
    </source>
</evidence>
<dbReference type="GO" id="GO:0019354">
    <property type="term" value="P:siroheme biosynthetic process"/>
    <property type="evidence" value="ECO:0007669"/>
    <property type="project" value="UniProtKB-UniPathway"/>
</dbReference>
<dbReference type="PROSITE" id="PS00839">
    <property type="entry name" value="SUMT_1"/>
    <property type="match status" value="1"/>
</dbReference>
<dbReference type="NCBIfam" id="NF007922">
    <property type="entry name" value="PRK10637.1"/>
    <property type="match status" value="1"/>
</dbReference>
<evidence type="ECO:0000313" key="19">
    <source>
        <dbReference type="Proteomes" id="UP000272908"/>
    </source>
</evidence>
<dbReference type="InterPro" id="IPR036291">
    <property type="entry name" value="NAD(P)-bd_dom_sf"/>
</dbReference>
<accession>A0A3B0MUC6</accession>
<dbReference type="UniPathway" id="UPA00262">
    <property type="reaction ID" value="UER00211"/>
</dbReference>
<dbReference type="Gene3D" id="3.40.1010.10">
    <property type="entry name" value="Cobalt-precorrin-4 Transmethylase, Domain 1"/>
    <property type="match status" value="1"/>
</dbReference>
<dbReference type="RefSeq" id="WP_121095523.1">
    <property type="nucleotide sequence ID" value="NZ_UIHC01000020.1"/>
</dbReference>
<dbReference type="InterPro" id="IPR006367">
    <property type="entry name" value="Sirohaem_synthase_N"/>
</dbReference>
<feature type="active site" description="Proton acceptor" evidence="14">
    <location>
        <position position="247"/>
    </location>
</feature>
<dbReference type="NCBIfam" id="TIGR01469">
    <property type="entry name" value="cobA_cysG_Cterm"/>
    <property type="match status" value="1"/>
</dbReference>
<evidence type="ECO:0000256" key="15">
    <source>
        <dbReference type="RuleBase" id="RU003960"/>
    </source>
</evidence>
<dbReference type="GO" id="GO:0004851">
    <property type="term" value="F:uroporphyrin-III C-methyltransferase activity"/>
    <property type="evidence" value="ECO:0007669"/>
    <property type="project" value="InterPro"/>
</dbReference>
<protein>
    <submittedName>
        <fullName evidence="18">Siroheme synthase</fullName>
    </submittedName>
</protein>
<dbReference type="AlphaFoldDB" id="A0A3B0MUC6"/>
<evidence type="ECO:0000256" key="8">
    <source>
        <dbReference type="ARBA" id="ARBA00023027"/>
    </source>
</evidence>
<dbReference type="InterPro" id="IPR003043">
    <property type="entry name" value="Uropor_MeTrfase_CS"/>
</dbReference>
<comment type="similarity">
    <text evidence="2 15">Belongs to the precorrin methyltransferase family.</text>
</comment>
<keyword evidence="5 15" id="KW-0808">Transferase</keyword>
<keyword evidence="4 15" id="KW-0489">Methyltransferase</keyword>
<gene>
    <name evidence="18" type="primary">cysG</name>
    <name evidence="18" type="ORF">ROE7235_02161</name>
</gene>
<dbReference type="InterPro" id="IPR000878">
    <property type="entry name" value="4pyrrol_Mease"/>
</dbReference>
<evidence type="ECO:0000259" key="17">
    <source>
        <dbReference type="Pfam" id="PF10414"/>
    </source>
</evidence>
<keyword evidence="3" id="KW-0169">Cobalamin biosynthesis</keyword>
<dbReference type="GO" id="GO:0032259">
    <property type="term" value="P:methylation"/>
    <property type="evidence" value="ECO:0007669"/>
    <property type="project" value="UniProtKB-KW"/>
</dbReference>
<evidence type="ECO:0000256" key="1">
    <source>
        <dbReference type="ARBA" id="ARBA00005010"/>
    </source>
</evidence>
<evidence type="ECO:0000256" key="14">
    <source>
        <dbReference type="PIRSR" id="PIRSR036426-1"/>
    </source>
</evidence>
<dbReference type="Gene3D" id="3.30.950.10">
    <property type="entry name" value="Methyltransferase, Cobalt-precorrin-4 Transmethylase, Domain 2"/>
    <property type="match status" value="1"/>
</dbReference>
<dbReference type="InterPro" id="IPR012409">
    <property type="entry name" value="Sirohaem_synth"/>
</dbReference>
<evidence type="ECO:0000256" key="2">
    <source>
        <dbReference type="ARBA" id="ARBA00005879"/>
    </source>
</evidence>
<comment type="pathway">
    <text evidence="12">Porphyrin-containing compound metabolism; siroheme biosynthesis; precorrin-2 from uroporphyrinogen III: step 1/1.</text>
</comment>
<dbReference type="SUPFAM" id="SSF53790">
    <property type="entry name" value="Tetrapyrrole methylase"/>
    <property type="match status" value="1"/>
</dbReference>
<evidence type="ECO:0000256" key="4">
    <source>
        <dbReference type="ARBA" id="ARBA00022603"/>
    </source>
</evidence>
<dbReference type="NCBIfam" id="NF004790">
    <property type="entry name" value="PRK06136.1"/>
    <property type="match status" value="1"/>
</dbReference>
<dbReference type="PANTHER" id="PTHR45790:SF3">
    <property type="entry name" value="S-ADENOSYL-L-METHIONINE-DEPENDENT UROPORPHYRINOGEN III METHYLTRANSFERASE, CHLOROPLASTIC"/>
    <property type="match status" value="1"/>
</dbReference>
<feature type="active site" description="Proton donor" evidence="14">
    <location>
        <position position="269"/>
    </location>
</feature>
<dbReference type="InterPro" id="IPR050161">
    <property type="entry name" value="Siro_Cobalamin_biosynth"/>
</dbReference>
<comment type="catalytic activity">
    <reaction evidence="13">
        <text>precorrin-2 + NAD(+) = sirohydrochlorin + NADH + 2 H(+)</text>
        <dbReference type="Rhea" id="RHEA:15613"/>
        <dbReference type="ChEBI" id="CHEBI:15378"/>
        <dbReference type="ChEBI" id="CHEBI:57540"/>
        <dbReference type="ChEBI" id="CHEBI:57945"/>
        <dbReference type="ChEBI" id="CHEBI:58351"/>
        <dbReference type="ChEBI" id="CHEBI:58827"/>
        <dbReference type="EC" id="1.3.1.76"/>
    </reaction>
</comment>
<dbReference type="GO" id="GO:0051266">
    <property type="term" value="F:sirohydrochlorin ferrochelatase activity"/>
    <property type="evidence" value="ECO:0007669"/>
    <property type="project" value="InterPro"/>
</dbReference>
<dbReference type="PANTHER" id="PTHR45790">
    <property type="entry name" value="SIROHEME SYNTHASE-RELATED"/>
    <property type="match status" value="1"/>
</dbReference>
<evidence type="ECO:0000256" key="6">
    <source>
        <dbReference type="ARBA" id="ARBA00022691"/>
    </source>
</evidence>
<dbReference type="OrthoDB" id="9815856at2"/>
<keyword evidence="19" id="KW-1185">Reference proteome</keyword>
<dbReference type="Pfam" id="PF10414">
    <property type="entry name" value="CysG_dimeriser"/>
    <property type="match status" value="1"/>
</dbReference>
<dbReference type="Proteomes" id="UP000272908">
    <property type="component" value="Unassembled WGS sequence"/>
</dbReference>
<sequence length="459" mass="48436">MQHFPIFLNLNGAHVVIGGGGEAALAKLRLLLKTEARITLCASAFLPDIMALRPRVTLVHRPLLGCDLHDARLVYAATEDDAQDARIRALGHKAGVLVNVVDNLDASDFITPAIVDRDPVVVAIGTEGAAPVLARKIKAGLESDLPASLGTLARIGKAFRPMAENLPMGAARRDFWAEFYDRAGPDALAHGGESDVRAVLDGLLARHMAQEPAAGKVDFVSAGPGDPDLLTLKARKLLDRADVVIHDRLVSGAILELIRREARIIAVGKEGYGPSVPQSEINAALVEHAGQGAHVVRLKGGDASIFGRLDEETDALDAAGIAWQVIPGVTSASAAAASLGQSLTRRGRNRDLRLVTAHDMKGFAEADWRALAAPGAVTALYMGKRAARFVQGRLLMHGASPAMDVAIVENASCPDETRLHTALSDLPQAAANLRGPAIILLGLPPRRAAQSQSKTELAL</sequence>
<dbReference type="InterPro" id="IPR019478">
    <property type="entry name" value="Sirohaem_synthase_dimer_dom"/>
</dbReference>
<evidence type="ECO:0000256" key="12">
    <source>
        <dbReference type="ARBA" id="ARBA00025705"/>
    </source>
</evidence>
<evidence type="ECO:0000259" key="16">
    <source>
        <dbReference type="Pfam" id="PF00590"/>
    </source>
</evidence>
<dbReference type="EMBL" id="UIHC01000020">
    <property type="protein sequence ID" value="SUZ32404.1"/>
    <property type="molecule type" value="Genomic_DNA"/>
</dbReference>
<feature type="domain" description="Tetrapyrrole methylase" evidence="16">
    <location>
        <begin position="218"/>
        <end position="426"/>
    </location>
</feature>
<dbReference type="InterPro" id="IPR006366">
    <property type="entry name" value="CobA/CysG_C"/>
</dbReference>
<evidence type="ECO:0000256" key="10">
    <source>
        <dbReference type="ARBA" id="ARBA00023244"/>
    </source>
</evidence>
<dbReference type="GO" id="GO:0009236">
    <property type="term" value="P:cobalamin biosynthetic process"/>
    <property type="evidence" value="ECO:0007669"/>
    <property type="project" value="UniProtKB-KW"/>
</dbReference>
<dbReference type="InterPro" id="IPR014777">
    <property type="entry name" value="4pyrrole_Mease_sub1"/>
</dbReference>
<dbReference type="GO" id="GO:0043115">
    <property type="term" value="F:precorrin-2 dehydrogenase activity"/>
    <property type="evidence" value="ECO:0007669"/>
    <property type="project" value="UniProtKB-EC"/>
</dbReference>
<organism evidence="18 19">
    <name type="scientific">Roseinatronobacter ekhonensis</name>
    <dbReference type="NCBI Taxonomy" id="254356"/>
    <lineage>
        <taxon>Bacteria</taxon>
        <taxon>Pseudomonadati</taxon>
        <taxon>Pseudomonadota</taxon>
        <taxon>Alphaproteobacteria</taxon>
        <taxon>Rhodobacterales</taxon>
        <taxon>Paracoccaceae</taxon>
        <taxon>Roseinatronobacter</taxon>
    </lineage>
</organism>
<dbReference type="InterPro" id="IPR014776">
    <property type="entry name" value="4pyrrole_Mease_sub2"/>
</dbReference>
<dbReference type="PROSITE" id="PS00840">
    <property type="entry name" value="SUMT_2"/>
    <property type="match status" value="1"/>
</dbReference>
<keyword evidence="10" id="KW-0627">Porphyrin biosynthesis</keyword>
<name>A0A3B0MUC6_9RHOB</name>
<proteinExistence type="inferred from homology"/>
<dbReference type="Gene3D" id="3.40.50.720">
    <property type="entry name" value="NAD(P)-binding Rossmann-like Domain"/>
    <property type="match status" value="1"/>
</dbReference>
<keyword evidence="8" id="KW-0520">NAD</keyword>
<keyword evidence="9" id="KW-0456">Lyase</keyword>
<comment type="pathway">
    <text evidence="1">Porphyrin-containing compound metabolism; siroheme biosynthesis; sirohydrochlorin from precorrin-2: step 1/1.</text>
</comment>
<keyword evidence="6" id="KW-0949">S-adenosyl-L-methionine</keyword>
<dbReference type="Pfam" id="PF00590">
    <property type="entry name" value="TP_methylase"/>
    <property type="match status" value="1"/>
</dbReference>
<evidence type="ECO:0000256" key="5">
    <source>
        <dbReference type="ARBA" id="ARBA00022679"/>
    </source>
</evidence>
<dbReference type="SUPFAM" id="SSF51735">
    <property type="entry name" value="NAD(P)-binding Rossmann-fold domains"/>
    <property type="match status" value="1"/>
</dbReference>
<dbReference type="Pfam" id="PF13241">
    <property type="entry name" value="NAD_binding_7"/>
    <property type="match status" value="1"/>
</dbReference>
<dbReference type="SUPFAM" id="SSF75615">
    <property type="entry name" value="Siroheme synthase middle domains-like"/>
    <property type="match status" value="1"/>
</dbReference>
<evidence type="ECO:0000256" key="9">
    <source>
        <dbReference type="ARBA" id="ARBA00023239"/>
    </source>
</evidence>
<evidence type="ECO:0000256" key="7">
    <source>
        <dbReference type="ARBA" id="ARBA00023002"/>
    </source>
</evidence>
<feature type="domain" description="Sirohaem synthase dimerisation" evidence="17">
    <location>
        <begin position="148"/>
        <end position="204"/>
    </location>
</feature>
<dbReference type="InterPro" id="IPR035996">
    <property type="entry name" value="4pyrrol_Methylase_sf"/>
</dbReference>
<dbReference type="FunFam" id="3.40.1010.10:FF:000001">
    <property type="entry name" value="Siroheme synthase"/>
    <property type="match status" value="1"/>
</dbReference>
<evidence type="ECO:0000256" key="11">
    <source>
        <dbReference type="ARBA" id="ARBA00023268"/>
    </source>
</evidence>
<evidence type="ECO:0000256" key="3">
    <source>
        <dbReference type="ARBA" id="ARBA00022573"/>
    </source>
</evidence>
<dbReference type="GO" id="GO:0051287">
    <property type="term" value="F:NAD binding"/>
    <property type="evidence" value="ECO:0007669"/>
    <property type="project" value="InterPro"/>
</dbReference>
<keyword evidence="7" id="KW-0560">Oxidoreductase</keyword>
<reference evidence="19" key="1">
    <citation type="submission" date="2018-08" db="EMBL/GenBank/DDBJ databases">
        <authorList>
            <person name="Rodrigo-Torres L."/>
            <person name="Arahal R. D."/>
            <person name="Lucena T."/>
        </authorList>
    </citation>
    <scope>NUCLEOTIDE SEQUENCE [LARGE SCALE GENOMIC DNA]</scope>
    <source>
        <strain evidence="19">CECT 7235</strain>
    </source>
</reference>
<evidence type="ECO:0000256" key="13">
    <source>
        <dbReference type="ARBA" id="ARBA00047561"/>
    </source>
</evidence>
<keyword evidence="11" id="KW-0511">Multifunctional enzyme</keyword>
<dbReference type="Gene3D" id="3.30.160.110">
    <property type="entry name" value="Siroheme synthase, domain 2"/>
    <property type="match status" value="1"/>
</dbReference>
<dbReference type="CDD" id="cd11642">
    <property type="entry name" value="SUMT"/>
    <property type="match status" value="1"/>
</dbReference>
<dbReference type="PIRSF" id="PIRSF036426">
    <property type="entry name" value="Sirohaem_synth"/>
    <property type="match status" value="1"/>
</dbReference>
<dbReference type="NCBIfam" id="TIGR01470">
    <property type="entry name" value="cysG_Nterm"/>
    <property type="match status" value="1"/>
</dbReference>